<feature type="compositionally biased region" description="Basic residues" evidence="1">
    <location>
        <begin position="686"/>
        <end position="695"/>
    </location>
</feature>
<dbReference type="InterPro" id="IPR011009">
    <property type="entry name" value="Kinase-like_dom_sf"/>
</dbReference>
<evidence type="ECO:0000256" key="1">
    <source>
        <dbReference type="SAM" id="MobiDB-lite"/>
    </source>
</evidence>
<sequence>MLSSEIDDSKLKDVPGLLPILFPDTCLPLPPSDILTALSTGVSPLYDGENWVGCPDLTVPSYNGDVEKALVDFFHTFRDRVVAVYRDEGETLPVEERRWTAEFTNTGVPDAPNIRKPDLLCAPRGVEFLWPNIQIHGELKASNSPAAHTDTFFQLVNGAYLIFSSQDNRRFVVSLSFIGCDVRLFVFDRAGLVITSPFDLHKDPESFVRVLAGLMFTKDRAFLGYDTSITTTPGGRRYIEVNGVKYRIVETLFVSDVIRGRGTVCWHARFGHQDFVIKDTWADDSRPHTEAEILRMAEGIEGVPNVVADVIVEIKNIEDSTKALRSTVAPLTGARGTKLQQMLSTIEHRIHRRLVLTPFALALSHFASRKELISIFIDAVLAHRELFSKRKILHRDISINNIMLIPHPATWNTILPPTSSASVALAGHHPLTVPVSGPALAAPPAPPGHRRGLLIDLDYSLVIEPGGERGPPATGHRTGTLPFMAVDVLCDGGNLPAHEPRHDLESMLYVLIWICVHYAGPLNVERQNFNIVDSELRDWVSGSSYEGIGKMKDAALRNPKFWDRVLGEFAPYFEQLKPCVSAWKQLYVDENLAYDAVLDVLRSALPTLAEEENWSKKDDPEGYGEEGKKRKRPKFEPLPRVNEDDDHSDVEVDARANKVARSDDWFRAVQSAPERTGTQNNVKTYKGGRHRRQRGRGASLAGASNS</sequence>
<dbReference type="Proteomes" id="UP001215280">
    <property type="component" value="Unassembled WGS sequence"/>
</dbReference>
<feature type="region of interest" description="Disordered" evidence="1">
    <location>
        <begin position="668"/>
        <end position="706"/>
    </location>
</feature>
<feature type="compositionally biased region" description="Basic and acidic residues" evidence="1">
    <location>
        <begin position="613"/>
        <end position="628"/>
    </location>
</feature>
<dbReference type="PANTHER" id="PTHR38248:SF2">
    <property type="entry name" value="FUNK1 11"/>
    <property type="match status" value="1"/>
</dbReference>
<evidence type="ECO:0000259" key="2">
    <source>
        <dbReference type="Pfam" id="PF17667"/>
    </source>
</evidence>
<dbReference type="Pfam" id="PF17667">
    <property type="entry name" value="Pkinase_fungal"/>
    <property type="match status" value="1"/>
</dbReference>
<reference evidence="3" key="1">
    <citation type="submission" date="2023-03" db="EMBL/GenBank/DDBJ databases">
        <title>Massive genome expansion in bonnet fungi (Mycena s.s.) driven by repeated elements and novel gene families across ecological guilds.</title>
        <authorList>
            <consortium name="Lawrence Berkeley National Laboratory"/>
            <person name="Harder C.B."/>
            <person name="Miyauchi S."/>
            <person name="Viragh M."/>
            <person name="Kuo A."/>
            <person name="Thoen E."/>
            <person name="Andreopoulos B."/>
            <person name="Lu D."/>
            <person name="Skrede I."/>
            <person name="Drula E."/>
            <person name="Henrissat B."/>
            <person name="Morin E."/>
            <person name="Kohler A."/>
            <person name="Barry K."/>
            <person name="LaButti K."/>
            <person name="Morin E."/>
            <person name="Salamov A."/>
            <person name="Lipzen A."/>
            <person name="Mereny Z."/>
            <person name="Hegedus B."/>
            <person name="Baldrian P."/>
            <person name="Stursova M."/>
            <person name="Weitz H."/>
            <person name="Taylor A."/>
            <person name="Grigoriev I.V."/>
            <person name="Nagy L.G."/>
            <person name="Martin F."/>
            <person name="Kauserud H."/>
        </authorList>
    </citation>
    <scope>NUCLEOTIDE SEQUENCE</scope>
    <source>
        <strain evidence="3">CBHHK188m</strain>
    </source>
</reference>
<proteinExistence type="predicted"/>
<dbReference type="InterPro" id="IPR040976">
    <property type="entry name" value="Pkinase_fungal"/>
</dbReference>
<dbReference type="Gene3D" id="1.10.510.10">
    <property type="entry name" value="Transferase(Phosphotransferase) domain 1"/>
    <property type="match status" value="1"/>
</dbReference>
<dbReference type="AlphaFoldDB" id="A0AAD7ISC2"/>
<gene>
    <name evidence="3" type="ORF">DFH07DRAFT_830621</name>
</gene>
<dbReference type="SUPFAM" id="SSF56112">
    <property type="entry name" value="Protein kinase-like (PK-like)"/>
    <property type="match status" value="1"/>
</dbReference>
<dbReference type="GO" id="GO:0004672">
    <property type="term" value="F:protein kinase activity"/>
    <property type="evidence" value="ECO:0007669"/>
    <property type="project" value="InterPro"/>
</dbReference>
<accession>A0AAD7ISC2</accession>
<keyword evidence="4" id="KW-1185">Reference proteome</keyword>
<dbReference type="InterPro" id="IPR008266">
    <property type="entry name" value="Tyr_kinase_AS"/>
</dbReference>
<dbReference type="EMBL" id="JARJLG010000092">
    <property type="protein sequence ID" value="KAJ7747934.1"/>
    <property type="molecule type" value="Genomic_DNA"/>
</dbReference>
<dbReference type="PANTHER" id="PTHR38248">
    <property type="entry name" value="FUNK1 6"/>
    <property type="match status" value="1"/>
</dbReference>
<name>A0AAD7ISC2_9AGAR</name>
<feature type="domain" description="Fungal-type protein kinase" evidence="2">
    <location>
        <begin position="127"/>
        <end position="515"/>
    </location>
</feature>
<feature type="region of interest" description="Disordered" evidence="1">
    <location>
        <begin position="611"/>
        <end position="651"/>
    </location>
</feature>
<evidence type="ECO:0000313" key="3">
    <source>
        <dbReference type="EMBL" id="KAJ7747934.1"/>
    </source>
</evidence>
<evidence type="ECO:0000313" key="4">
    <source>
        <dbReference type="Proteomes" id="UP001215280"/>
    </source>
</evidence>
<dbReference type="PROSITE" id="PS00109">
    <property type="entry name" value="PROTEIN_KINASE_TYR"/>
    <property type="match status" value="1"/>
</dbReference>
<organism evidence="3 4">
    <name type="scientific">Mycena maculata</name>
    <dbReference type="NCBI Taxonomy" id="230809"/>
    <lineage>
        <taxon>Eukaryota</taxon>
        <taxon>Fungi</taxon>
        <taxon>Dikarya</taxon>
        <taxon>Basidiomycota</taxon>
        <taxon>Agaricomycotina</taxon>
        <taxon>Agaricomycetes</taxon>
        <taxon>Agaricomycetidae</taxon>
        <taxon>Agaricales</taxon>
        <taxon>Marasmiineae</taxon>
        <taxon>Mycenaceae</taxon>
        <taxon>Mycena</taxon>
    </lineage>
</organism>
<comment type="caution">
    <text evidence="3">The sequence shown here is derived from an EMBL/GenBank/DDBJ whole genome shotgun (WGS) entry which is preliminary data.</text>
</comment>
<protein>
    <recommendedName>
        <fullName evidence="2">Fungal-type protein kinase domain-containing protein</fullName>
    </recommendedName>
</protein>